<dbReference type="Pfam" id="PF02771">
    <property type="entry name" value="Acyl-CoA_dh_N"/>
    <property type="match status" value="1"/>
</dbReference>
<gene>
    <name evidence="2" type="ORF">ACFSXZ_26475</name>
</gene>
<dbReference type="Gene3D" id="1.10.540.10">
    <property type="entry name" value="Acyl-CoA dehydrogenase/oxidase, N-terminal domain"/>
    <property type="match status" value="1"/>
</dbReference>
<organism evidence="2 3">
    <name type="scientific">Amycolatopsis pigmentata</name>
    <dbReference type="NCBI Taxonomy" id="450801"/>
    <lineage>
        <taxon>Bacteria</taxon>
        <taxon>Bacillati</taxon>
        <taxon>Actinomycetota</taxon>
        <taxon>Actinomycetes</taxon>
        <taxon>Pseudonocardiales</taxon>
        <taxon>Pseudonocardiaceae</taxon>
        <taxon>Amycolatopsis</taxon>
    </lineage>
</organism>
<dbReference type="RefSeq" id="WP_378267905.1">
    <property type="nucleotide sequence ID" value="NZ_JBHUKR010000015.1"/>
</dbReference>
<accession>A0ABW5FXU0</accession>
<comment type="caution">
    <text evidence="2">The sequence shown here is derived from an EMBL/GenBank/DDBJ whole genome shotgun (WGS) entry which is preliminary data.</text>
</comment>
<feature type="domain" description="Acyl-CoA dehydrogenase/oxidase N-terminal" evidence="1">
    <location>
        <begin position="4"/>
        <end position="52"/>
    </location>
</feature>
<dbReference type="Proteomes" id="UP001597417">
    <property type="component" value="Unassembled WGS sequence"/>
</dbReference>
<name>A0ABW5FXU0_9PSEU</name>
<evidence type="ECO:0000259" key="1">
    <source>
        <dbReference type="Pfam" id="PF02771"/>
    </source>
</evidence>
<sequence length="92" mass="10740">MEAEEFRAVLGAVRDLVRKDVVPREDEIEGRDEIPADLRRQAADMGLFGYGIEGPFRIYEGTSEVQNRFRRGCRRIGHERHRRARQSLRSAR</sequence>
<evidence type="ECO:0000313" key="2">
    <source>
        <dbReference type="EMBL" id="MFD2419880.1"/>
    </source>
</evidence>
<dbReference type="InterPro" id="IPR009100">
    <property type="entry name" value="AcylCoA_DH/oxidase_NM_dom_sf"/>
</dbReference>
<dbReference type="EMBL" id="JBHUKR010000015">
    <property type="protein sequence ID" value="MFD2419880.1"/>
    <property type="molecule type" value="Genomic_DNA"/>
</dbReference>
<dbReference type="InterPro" id="IPR013786">
    <property type="entry name" value="AcylCoA_DH/ox_N"/>
</dbReference>
<keyword evidence="3" id="KW-1185">Reference proteome</keyword>
<reference evidence="3" key="1">
    <citation type="journal article" date="2019" name="Int. J. Syst. Evol. Microbiol.">
        <title>The Global Catalogue of Microorganisms (GCM) 10K type strain sequencing project: providing services to taxonomists for standard genome sequencing and annotation.</title>
        <authorList>
            <consortium name="The Broad Institute Genomics Platform"/>
            <consortium name="The Broad Institute Genome Sequencing Center for Infectious Disease"/>
            <person name="Wu L."/>
            <person name="Ma J."/>
        </authorList>
    </citation>
    <scope>NUCLEOTIDE SEQUENCE [LARGE SCALE GENOMIC DNA]</scope>
    <source>
        <strain evidence="3">CGMCC 4.7645</strain>
    </source>
</reference>
<evidence type="ECO:0000313" key="3">
    <source>
        <dbReference type="Proteomes" id="UP001597417"/>
    </source>
</evidence>
<proteinExistence type="predicted"/>
<dbReference type="SUPFAM" id="SSF56645">
    <property type="entry name" value="Acyl-CoA dehydrogenase NM domain-like"/>
    <property type="match status" value="1"/>
</dbReference>
<protein>
    <submittedName>
        <fullName evidence="2">Acyl-CoA dehydrogenase family protein</fullName>
    </submittedName>
</protein>
<dbReference type="InterPro" id="IPR037069">
    <property type="entry name" value="AcylCoA_DH/ox_N_sf"/>
</dbReference>